<proteinExistence type="inferred from homology"/>
<evidence type="ECO:0000256" key="6">
    <source>
        <dbReference type="ARBA" id="ARBA00023229"/>
    </source>
</evidence>
<keyword evidence="5" id="KW-0460">Magnesium</keyword>
<evidence type="ECO:0000313" key="8">
    <source>
        <dbReference type="EMBL" id="WPU64020.1"/>
    </source>
</evidence>
<comment type="cofactor">
    <cofactor evidence="1">
        <name>Mg(2+)</name>
        <dbReference type="ChEBI" id="CHEBI:18420"/>
    </cofactor>
</comment>
<dbReference type="PROSITE" id="PS00723">
    <property type="entry name" value="POLYPRENYL_SYNTHASE_1"/>
    <property type="match status" value="1"/>
</dbReference>
<evidence type="ECO:0000313" key="9">
    <source>
        <dbReference type="Proteomes" id="UP001324634"/>
    </source>
</evidence>
<dbReference type="SUPFAM" id="SSF48576">
    <property type="entry name" value="Terpenoid synthases"/>
    <property type="match status" value="1"/>
</dbReference>
<dbReference type="PROSITE" id="PS00444">
    <property type="entry name" value="POLYPRENYL_SYNTHASE_2"/>
    <property type="match status" value="1"/>
</dbReference>
<dbReference type="GO" id="GO:0004659">
    <property type="term" value="F:prenyltransferase activity"/>
    <property type="evidence" value="ECO:0007669"/>
    <property type="project" value="InterPro"/>
</dbReference>
<keyword evidence="9" id="KW-1185">Reference proteome</keyword>
<dbReference type="InterPro" id="IPR033749">
    <property type="entry name" value="Polyprenyl_synt_CS"/>
</dbReference>
<dbReference type="GO" id="GO:0046872">
    <property type="term" value="F:metal ion binding"/>
    <property type="evidence" value="ECO:0007669"/>
    <property type="project" value="UniProtKB-KW"/>
</dbReference>
<reference evidence="8 9" key="1">
    <citation type="submission" date="2023-11" db="EMBL/GenBank/DDBJ databases">
        <title>Peredibacter starrii A3.12.</title>
        <authorList>
            <person name="Mitchell R.J."/>
        </authorList>
    </citation>
    <scope>NUCLEOTIDE SEQUENCE [LARGE SCALE GENOMIC DNA]</scope>
    <source>
        <strain evidence="8 9">A3.12</strain>
    </source>
</reference>
<evidence type="ECO:0000256" key="3">
    <source>
        <dbReference type="ARBA" id="ARBA00022679"/>
    </source>
</evidence>
<dbReference type="GO" id="GO:0008299">
    <property type="term" value="P:isoprenoid biosynthetic process"/>
    <property type="evidence" value="ECO:0007669"/>
    <property type="project" value="UniProtKB-KW"/>
</dbReference>
<dbReference type="Pfam" id="PF00348">
    <property type="entry name" value="polyprenyl_synt"/>
    <property type="match status" value="1"/>
</dbReference>
<dbReference type="Proteomes" id="UP001324634">
    <property type="component" value="Chromosome"/>
</dbReference>
<evidence type="ECO:0000256" key="2">
    <source>
        <dbReference type="ARBA" id="ARBA00006706"/>
    </source>
</evidence>
<evidence type="ECO:0000256" key="7">
    <source>
        <dbReference type="RuleBase" id="RU004466"/>
    </source>
</evidence>
<dbReference type="Gene3D" id="1.10.600.10">
    <property type="entry name" value="Farnesyl Diphosphate Synthase"/>
    <property type="match status" value="1"/>
</dbReference>
<dbReference type="InterPro" id="IPR000092">
    <property type="entry name" value="Polyprenyl_synt"/>
</dbReference>
<dbReference type="PANTHER" id="PTHR43281:SF1">
    <property type="entry name" value="FARNESYL DIPHOSPHATE SYNTHASE"/>
    <property type="match status" value="1"/>
</dbReference>
<gene>
    <name evidence="8" type="ORF">SOO65_15090</name>
</gene>
<dbReference type="SFLD" id="SFLDS00005">
    <property type="entry name" value="Isoprenoid_Synthase_Type_I"/>
    <property type="match status" value="1"/>
</dbReference>
<evidence type="ECO:0000256" key="1">
    <source>
        <dbReference type="ARBA" id="ARBA00001946"/>
    </source>
</evidence>
<evidence type="ECO:0000256" key="4">
    <source>
        <dbReference type="ARBA" id="ARBA00022723"/>
    </source>
</evidence>
<dbReference type="RefSeq" id="WP_321391924.1">
    <property type="nucleotide sequence ID" value="NZ_CP139487.1"/>
</dbReference>
<organism evidence="8 9">
    <name type="scientific">Peredibacter starrii</name>
    <dbReference type="NCBI Taxonomy" id="28202"/>
    <lineage>
        <taxon>Bacteria</taxon>
        <taxon>Pseudomonadati</taxon>
        <taxon>Bdellovibrionota</taxon>
        <taxon>Bacteriovoracia</taxon>
        <taxon>Bacteriovoracales</taxon>
        <taxon>Bacteriovoracaceae</taxon>
        <taxon>Peredibacter</taxon>
    </lineage>
</organism>
<protein>
    <submittedName>
        <fullName evidence="8">Polyprenyl synthetase family protein</fullName>
    </submittedName>
</protein>
<dbReference type="EMBL" id="CP139487">
    <property type="protein sequence ID" value="WPU64020.1"/>
    <property type="molecule type" value="Genomic_DNA"/>
</dbReference>
<comment type="similarity">
    <text evidence="2 7">Belongs to the FPP/GGPP synthase family.</text>
</comment>
<dbReference type="KEGG" id="psti:SOO65_15090"/>
<dbReference type="InterPro" id="IPR008949">
    <property type="entry name" value="Isoprenoid_synthase_dom_sf"/>
</dbReference>
<dbReference type="AlphaFoldDB" id="A0AAX4HLF0"/>
<accession>A0AAX4HLF0</accession>
<keyword evidence="4" id="KW-0479">Metal-binding</keyword>
<sequence length="296" mass="33651">MLTEAIHKALNKTTFHKELLEVMDYAVFPAGKLFRPRLVEALALDLNHELTQAHLHLASAIEMHHAYTLVHDDLPAMDNDLMRRGKPSTHAHFGEWKAILAGDALLIASFGELMEMDHPRARNIHKLMTWATGAKGLIEGQFRDLAADGKVDIQNVVRIHELKTARLIQLATLGSYLLSPKVTLRGKIEFFRLGREIGVSFQLLDDLSDLTETEVSPHEKAINPFISNGEKALNELRLSHMRLTAITFKHRLTHVEKMLQDYFKANQDNLLKKFAIIEQNSGDDLRALREWLTTFV</sequence>
<keyword evidence="6" id="KW-0414">Isoprene biosynthesis</keyword>
<name>A0AAX4HLF0_9BACT</name>
<dbReference type="PANTHER" id="PTHR43281">
    <property type="entry name" value="FARNESYL DIPHOSPHATE SYNTHASE"/>
    <property type="match status" value="1"/>
</dbReference>
<keyword evidence="3 7" id="KW-0808">Transferase</keyword>
<evidence type="ECO:0000256" key="5">
    <source>
        <dbReference type="ARBA" id="ARBA00022842"/>
    </source>
</evidence>